<evidence type="ECO:0008006" key="5">
    <source>
        <dbReference type="Google" id="ProtNLM"/>
    </source>
</evidence>
<dbReference type="InterPro" id="IPR041168">
    <property type="entry name" value="LodA_N"/>
</dbReference>
<dbReference type="OrthoDB" id="336698at2"/>
<evidence type="ECO:0000313" key="3">
    <source>
        <dbReference type="EMBL" id="TJZ58665.1"/>
    </source>
</evidence>
<dbReference type="EMBL" id="SUMB01000001">
    <property type="protein sequence ID" value="TJZ58665.1"/>
    <property type="molecule type" value="Genomic_DNA"/>
</dbReference>
<keyword evidence="4" id="KW-1185">Reference proteome</keyword>
<feature type="domain" description="L-lysine epsilon oxidase C-terminal" evidence="2">
    <location>
        <begin position="366"/>
        <end position="500"/>
    </location>
</feature>
<organism evidence="3 4">
    <name type="scientific">Streptomyces piniterrae</name>
    <dbReference type="NCBI Taxonomy" id="2571125"/>
    <lineage>
        <taxon>Bacteria</taxon>
        <taxon>Bacillati</taxon>
        <taxon>Actinomycetota</taxon>
        <taxon>Actinomycetes</taxon>
        <taxon>Kitasatosporales</taxon>
        <taxon>Streptomycetaceae</taxon>
        <taxon>Streptomyces</taxon>
    </lineage>
</organism>
<dbReference type="InterPro" id="IPR041173">
    <property type="entry name" value="LodA_C"/>
</dbReference>
<dbReference type="Pfam" id="PF17990">
    <property type="entry name" value="LodA_N"/>
    <property type="match status" value="1"/>
</dbReference>
<comment type="caution">
    <text evidence="3">The sequence shown here is derived from an EMBL/GenBank/DDBJ whole genome shotgun (WGS) entry which is preliminary data.</text>
</comment>
<dbReference type="Proteomes" id="UP000308697">
    <property type="component" value="Unassembled WGS sequence"/>
</dbReference>
<evidence type="ECO:0000259" key="1">
    <source>
        <dbReference type="Pfam" id="PF17990"/>
    </source>
</evidence>
<evidence type="ECO:0000313" key="4">
    <source>
        <dbReference type="Proteomes" id="UP000308697"/>
    </source>
</evidence>
<feature type="domain" description="L-Lysine epsilon oxidase N-terminal" evidence="1">
    <location>
        <begin position="11"/>
        <end position="239"/>
    </location>
</feature>
<dbReference type="AlphaFoldDB" id="A0A4U0NVD0"/>
<sequence>MDQTITRVAIYPPIGIARVGNSETDFLYGPESPDQGTLEAGQYKDANGAIKRQAARFRLYGYNAAGQVVREITASTAGDKKARRDRTTGRDQTTHIVWSAHLANQKSAWYRFNLALDIPDAARLAPEKLGLRNPAVTDRRSLINDPGRQTISGPSAQPVRFESGTVMGQPVYLGELRTDAAGRLLVLGGRGSSGTWDTSALHTFGNNDGWYDDTSDGPITAEVTIGGKDVPVDPAWVVVAPPDYAPAVKTVRTLHDLIYDVFVRNGQLRRPDVVSFPDHIEPILRRFCDLQWVNHGFAAQFGWRGPHHFMGPEMSERLADPGHTSSELRRQIYAAMRYRPRDGASPQPWPWIYGDGMAVPAASELQHMALSPTQDWMLQQWAAGEFDVKSQRTAYPDVDKAPVAEQPDLLTRGALDSALADAFHPGCEVTWPIRHDTMYMAPFRIRHRADSEPDYGPRLTPDRALSAYGPLYGQVPGGLTRWMAVPWQTDTASCRSGYEHTKGLGPRYTPYLPTFWPARVPNHVLTEEDFAIVNDTGKPDRDSAFERRGVWIRGLSANYPEALKQMVDHWYALGIVEARPYTGGDGKFPDTVLVESRPGSPFDKAPLNRNLINLHVPEAAGSSAPGDVLGKAIDAVARKYGFAKESIAAAYYEKLEPHREEQ</sequence>
<dbReference type="RefSeq" id="WP_136737618.1">
    <property type="nucleotide sequence ID" value="NZ_SUMB01000001.1"/>
</dbReference>
<name>A0A4U0NVD0_9ACTN</name>
<protein>
    <recommendedName>
        <fullName evidence="5">L-lysine 6-oxidase</fullName>
    </recommendedName>
</protein>
<reference evidence="3 4" key="1">
    <citation type="submission" date="2019-04" db="EMBL/GenBank/DDBJ databases">
        <title>Streptomyces piniterrae sp. nov., a heliquinomycin-producing actinomycete isolated from rhizosphere soil of Pinus yunnanensis.</title>
        <authorList>
            <person name="Zhuang X."/>
            <person name="Zhao J."/>
        </authorList>
    </citation>
    <scope>NUCLEOTIDE SEQUENCE [LARGE SCALE GENOMIC DNA]</scope>
    <source>
        <strain evidence="4">jys28</strain>
    </source>
</reference>
<dbReference type="Pfam" id="PF18417">
    <property type="entry name" value="LodA_C"/>
    <property type="match status" value="1"/>
</dbReference>
<gene>
    <name evidence="3" type="ORF">FCH28_00285</name>
</gene>
<dbReference type="CDD" id="cd14731">
    <property type="entry name" value="LodA_like_1"/>
    <property type="match status" value="1"/>
</dbReference>
<evidence type="ECO:0000259" key="2">
    <source>
        <dbReference type="Pfam" id="PF18417"/>
    </source>
</evidence>
<proteinExistence type="predicted"/>
<accession>A0A4U0NVD0</accession>
<dbReference type="InterPro" id="IPR033798">
    <property type="entry name" value="LodA-like"/>
</dbReference>